<name>A0A9P4KA83_9PLEO</name>
<protein>
    <submittedName>
        <fullName evidence="1">Uncharacterized protein</fullName>
    </submittedName>
</protein>
<dbReference type="AlphaFoldDB" id="A0A9P4KA83"/>
<proteinExistence type="predicted"/>
<gene>
    <name evidence="1" type="ORF">CC78DRAFT_618554</name>
</gene>
<reference evidence="2" key="1">
    <citation type="journal article" date="2020" name="Stud. Mycol.">
        <title>101 Dothideomycetes genomes: A test case for predicting lifestyles and emergence of pathogens.</title>
        <authorList>
            <person name="Haridas S."/>
            <person name="Albert R."/>
            <person name="Binder M."/>
            <person name="Bloem J."/>
            <person name="LaButti K."/>
            <person name="Salamov A."/>
            <person name="Andreopoulos B."/>
            <person name="Baker S."/>
            <person name="Barry K."/>
            <person name="Bills G."/>
            <person name="Bluhm B."/>
            <person name="Cannon C."/>
            <person name="Castanera R."/>
            <person name="Culley D."/>
            <person name="Daum C."/>
            <person name="Ezra D."/>
            <person name="Gonzalez J."/>
            <person name="Henrissat B."/>
            <person name="Kuo A."/>
            <person name="Liang C."/>
            <person name="Lipzen A."/>
            <person name="Lutzoni F."/>
            <person name="Magnuson J."/>
            <person name="Mondo S."/>
            <person name="Nolan M."/>
            <person name="Ohm R."/>
            <person name="Pangilinan J."/>
            <person name="Park H.-J."/>
            <person name="Ramirez L."/>
            <person name="Alfaro M."/>
            <person name="Sun H."/>
            <person name="Tritt A."/>
            <person name="Yoshinaga Y."/>
            <person name="Zwiers L.-H."/>
            <person name="Turgeon B."/>
            <person name="Goodwin S."/>
            <person name="Spatafora J."/>
            <person name="Crous P."/>
            <person name="Grigoriev I."/>
        </authorList>
    </citation>
    <scope>NUCLEOTIDE SEQUENCE [LARGE SCALE GENOMIC DNA]</scope>
    <source>
        <strain evidence="2">CBS 304.66</strain>
    </source>
</reference>
<dbReference type="Proteomes" id="UP000800093">
    <property type="component" value="Unassembled WGS sequence"/>
</dbReference>
<comment type="caution">
    <text evidence="1">The sequence shown here is derived from an EMBL/GenBank/DDBJ whole genome shotgun (WGS) entry which is preliminary data.</text>
</comment>
<evidence type="ECO:0000313" key="1">
    <source>
        <dbReference type="EMBL" id="KAF2262324.1"/>
    </source>
</evidence>
<dbReference type="EMBL" id="ML986641">
    <property type="protein sequence ID" value="KAF2262324.1"/>
    <property type="molecule type" value="Genomic_DNA"/>
</dbReference>
<accession>A0A9P4KA83</accession>
<sequence>MESEDSYVEIGSLDARRIVNAPLIPRPNSVDGYRLDAIRIGAPTRELGNRDNYTGYESWGPITIQKRFPSSFIEKDNRGLFDLEFLKNDPETWGLESTLYFCGVDAELLVNEAVDSNLIEQLKSATLNSVESYDNVDKANKDTDISNQTIVGNDPPYKMRTQYSSVNVFISLEKTAVGLNSAPTMNSVQNVLDAPRLNLQPALNPSL</sequence>
<keyword evidence="2" id="KW-1185">Reference proteome</keyword>
<organism evidence="1 2">
    <name type="scientific">Lojkania enalia</name>
    <dbReference type="NCBI Taxonomy" id="147567"/>
    <lineage>
        <taxon>Eukaryota</taxon>
        <taxon>Fungi</taxon>
        <taxon>Dikarya</taxon>
        <taxon>Ascomycota</taxon>
        <taxon>Pezizomycotina</taxon>
        <taxon>Dothideomycetes</taxon>
        <taxon>Pleosporomycetidae</taxon>
        <taxon>Pleosporales</taxon>
        <taxon>Pleosporales incertae sedis</taxon>
        <taxon>Lojkania</taxon>
    </lineage>
</organism>
<evidence type="ECO:0000313" key="2">
    <source>
        <dbReference type="Proteomes" id="UP000800093"/>
    </source>
</evidence>